<evidence type="ECO:0000313" key="2">
    <source>
        <dbReference type="Proteomes" id="UP000236290"/>
    </source>
</evidence>
<reference evidence="1 2" key="1">
    <citation type="submission" date="2017-02" db="EMBL/GenBank/DDBJ databases">
        <title>Genomes of Trichoderma spp. with biocontrol activity.</title>
        <authorList>
            <person name="Gardiner D."/>
            <person name="Kazan K."/>
            <person name="Vos C."/>
            <person name="Harvey P."/>
        </authorList>
    </citation>
    <scope>NUCLEOTIDE SEQUENCE [LARGE SCALE GENOMIC DNA]</scope>
    <source>
        <strain evidence="1 2">Tr1</strain>
    </source>
</reference>
<dbReference type="AlphaFoldDB" id="A0A2K0U3R2"/>
<sequence length="176" mass="19458">MQPPDSTAAHQARGLRKSYYKSVEKLSLLLEKTPQLSDGYEEAETDNPRNLIIHGRDLDHHGQVPEREGAGSFDLVLCQAHRGVEGLYAVPLGGIRTPKTQGISWRAQHNTMTIGNETLVRLSRQTELYGHQWSFGAAPFPELNHSWPMSCFKDILGECPVHAHATVPTAQLAGDP</sequence>
<comment type="caution">
    <text evidence="1">The sequence shown here is derived from an EMBL/GenBank/DDBJ whole genome shotgun (WGS) entry which is preliminary data.</text>
</comment>
<organism evidence="1 2">
    <name type="scientific">Trichoderma harzianum</name>
    <name type="common">Hypocrea lixii</name>
    <dbReference type="NCBI Taxonomy" id="5544"/>
    <lineage>
        <taxon>Eukaryota</taxon>
        <taxon>Fungi</taxon>
        <taxon>Dikarya</taxon>
        <taxon>Ascomycota</taxon>
        <taxon>Pezizomycotina</taxon>
        <taxon>Sordariomycetes</taxon>
        <taxon>Hypocreomycetidae</taxon>
        <taxon>Hypocreales</taxon>
        <taxon>Hypocreaceae</taxon>
        <taxon>Trichoderma</taxon>
    </lineage>
</organism>
<proteinExistence type="predicted"/>
<accession>A0A2K0U3R2</accession>
<dbReference type="Proteomes" id="UP000236290">
    <property type="component" value="Unassembled WGS sequence"/>
</dbReference>
<gene>
    <name evidence="1" type="ORF">THARTR1_07018</name>
</gene>
<dbReference type="EMBL" id="MTYI01000109">
    <property type="protein sequence ID" value="PNP52414.1"/>
    <property type="molecule type" value="Genomic_DNA"/>
</dbReference>
<name>A0A2K0U3R2_TRIHA</name>
<evidence type="ECO:0000313" key="1">
    <source>
        <dbReference type="EMBL" id="PNP52414.1"/>
    </source>
</evidence>
<protein>
    <submittedName>
        <fullName evidence="1">Uncharacterized protein</fullName>
    </submittedName>
</protein>